<feature type="region of interest" description="Disordered" evidence="1">
    <location>
        <begin position="1962"/>
        <end position="2008"/>
    </location>
</feature>
<gene>
    <name evidence="2" type="ORF">AK812_SmicGene38727</name>
</gene>
<name>A0A1Q9CCZ5_SYMMI</name>
<comment type="caution">
    <text evidence="2">The sequence shown here is derived from an EMBL/GenBank/DDBJ whole genome shotgun (WGS) entry which is preliminary data.</text>
</comment>
<feature type="compositionally biased region" description="Basic and acidic residues" evidence="1">
    <location>
        <begin position="2061"/>
        <end position="2083"/>
    </location>
</feature>
<feature type="compositionally biased region" description="Basic residues" evidence="1">
    <location>
        <begin position="1995"/>
        <end position="2007"/>
    </location>
</feature>
<proteinExistence type="predicted"/>
<sequence length="2955" mass="334613">MTRLGLPAINLWQQLGGQDPNFVFYDDNQTMIGVIRAGKNPTMRHLERSHGISIGWMHSIFQEGYVSLAYEVTAKMAADIHTKSFKDSVSWTHACQLINIFPPALLGSQEIMDLMRPTHSQSADEKGHQHYSFKSEVPCFPCTETPILPQVLYRAGLSSKEGLQEHDSVDPILVVKFPRMLRGPPSALPPGRYLRSTWILREGQWHQMEDRAAIPDAAAKFDRYVERAVFQYHPVRGQLRPAAATEPYVPMLEPPLGRSFMRALPAGWRSVVAALARAIHGGYQGFTLPLRFNGRPTHQTKYMNDWRWTQIIEEVWEHMAHEKREMRGYGAPILPHIVEFQRNSKKGLEIEFQDREGKVVHSYKHPLNDFEFKITIKDAPEEVTVWSLIGVDDDNWWNEFAPGMDCMKEFAPGPEYDPSKRVNILCTGSKIDDATCSYVLDVYGSRHTNRQKSENAVIFIGAGVLLRSSWLYRQIFENYNEPKFWVDYPWGEVVQKIAEPAAQWRSRVIIEVPPGDEIRGTVQYQKLTQGDQKWDSLKIDGCTHGQRILVPQGEGTGKVVHCKEEWEYLTMNVSWQPKPSDKCRAKHVHADDECKREHFHHGKRTSQISRRLLRALKFETPSDGVAGLKDSIEGLTFDGVQHAEIFTGGQFLNELRRYDKFLQEYVTGNPGSPLPKKIMSGKEISDTRIKNWARFMAPPILLTFVCAGKLNTASRVREIFRAWVLASPVEYQCKTYGEILRIFIKAAGTLRHLAGDRSTEFTYIREYLVETQAIQDEAKLAAGELEKEMEGIRASLDSNVLEVVQDDNYSQLNVMLHNDSSPSTITLDTRSTAWYKVNQDYFNKTPGALGGAVDGLLDEKSLFRLCEMMMQFAKEVGYGLRTHNSALTTSGDTSEGMNVHDLALLLRRIPDDADYPLAFAANSLQAFNVCAYVLSSYLNWTDSAGTPMYQWTSNVIRDHGVTTQVYITRELENVFKDQRNNGFQLPESFASSAWNQSRIDNGFVDACLDRRSIINSWEVEFGNMHPPQPLHAGDGLFPPSLSQHPQWAIFTGRISAPWTTRQHVPEGIAPASGSSQGTPAGQDHGTKRARTDATPSSASSSSDPTSMPQPEGEPREPQWMVVPIAEGISEYTYYFVKSDNQVCRSVLLTTTRDIDVYPASVDETPKFISNVVEGTAPVEHYVRRLVTYLGRVQSITQRSGGLRLQTYVSLETKDWLRMYSRLYHACELSSCRQLPHPVLLTTIALVDDDTKLSREASVTNEMRETTMRLITNMRNSLNIGGKPDAVSIRAQHTYLATDLCKGWSEIHFAAPEPNAKTGMALVEEGLRRMVAEVEDMNEDIRAQLTVHVHLSLQAIINDSMEWSFVEDGIGTTIRSQIKGRLISGIIDPIMDTFKAIARPPIININHDTRFIAAGTSELARRAESFPGFHAIGSYLVLELRARGCIVVHGSSFWSKIACDLTQSHDGMFRLSNEQHGNGDLHARFKRAFAIYEKQLFSEKMVSACFLNPDQIRRWDEDISIQTVSSPGLVQIWEDRTDIPFTTPIDARRWFNQESIARIQSSALSDGFAEPATVTWQEFDIAMTFPEAYYDQRHYWFKVDDYSTSSDVSVSGRFYYCAGCEEMKDPEKYRQAKFTESGHGFPSYCIGCAHFAALKRTYHYDKYEDLESYQKYSLACAVYAYVCDYAGNAKARRLSWDRAYNSDGDLCYICYYDGGNSAYAGFMRALLTPEERRQLFNNVADVKEELLGDTLELALGMLTIATRYPQHFPNWEGVKTTNACLRGIERSFWVYANAQDIKLVTASFPRRRNAPKTQQEILDLISRMTDMLCPDFKAIMDSDVLPPVSGEVTNVSGQADNEVIDGAEVAPPVPEYVEEQDVADAEEVPSDLEAMHQKLKARIVENLTTLQSGQADMEGNRVLTFCVACGDPRHCVTECPNDPDNAAAVTKGLEIMVHARLEYPKLVTPPTASGEQGAAGSTEPARMEVDDDASNASSGRRPKAKARPRQRNMRMNQEWRLILNDNLHLLAQDVGHRRGKLLVCGVQISQEGPESEDRAVQIIEERSSHRDRRLPQRGDAPTYHDNDSYRNMGRSVRGGILDLMPYNGVRFFHGSWDATQHTIVNNLPHRKIQEAIRVGKMIQLDLRHHLARPPNTFSLDKYGRDKYDGIIRCDEGGWVHVEDLVMNDALWCHWSRRLSGPAQVRDAEERKEVLNYRLQMLFNANAVNAEQRYGGKIRMQFLEVRIKDPPVPLADPGYPSMEGMVSKQIQIQEIQNNPSTSRNQRFMGVCNGWVMPWAVRATSGQSVPERREHYLVPLDPDKFAISPSLELCGQLGGGSENYYDYNHRYNSGRMHSFFGIFAPWDTRNRTTRMRVSGRDRDHKPLVVLYVPINELVRMGGRITDSSNILVSRTIPFSLVKEVWFIAPRQGDGHSFDCIEKIYDEELVNELVLSYKPSPILSYYTSACTPAAVMNHLVDMTMEMNPTERDREQHFRSLAHASDMRRDDARRLHYIKEGINYVIKHSLPNRRTYGDTELPMAMRICPACFRTTPSCLTRCTTCWSQFVSHGRFQRDAVRETPLEVPEAVEQFMATASAAVPIIREDEDPVTIDLTDAGTDAETEGEQADDARPMEQDQQTVGEPEPDEEMMESEEEEAPEVVAERRPLIISSRTADINPDHEIALAAMRPHLHSDMGQGQCVDASPVSSAYMAFLICKTIYKNWNTTASWIDPQTNVSRDLTDEEILTVLQARAAAINDREDPEGRWQLRRIRTGQTLSMLARGAILMGYIRDDFNPMHRTDPRVDPRQMHFAFLGVLNTLIPTLTGYSNYSVRPMTRKAQNFFVIDAVGVLLNSSLEDVSPHTIAMFIDHDIQVPRKFIEKLNKYRTTLADHPQILRGQRALIHLNRADYMPAGQVSIMDQAVTAAERAEVEQARAGRNPPPHPREPPRAKAKQRPGGYNP</sequence>
<feature type="compositionally biased region" description="Acidic residues" evidence="1">
    <location>
        <begin position="2637"/>
        <end position="2652"/>
    </location>
</feature>
<evidence type="ECO:0000313" key="3">
    <source>
        <dbReference type="Proteomes" id="UP000186817"/>
    </source>
</evidence>
<feature type="region of interest" description="Disordered" evidence="1">
    <location>
        <begin position="2609"/>
        <end position="2655"/>
    </location>
</feature>
<dbReference type="EMBL" id="LSRX01001343">
    <property type="protein sequence ID" value="OLP80803.1"/>
    <property type="molecule type" value="Genomic_DNA"/>
</dbReference>
<accession>A0A1Q9CCZ5</accession>
<dbReference type="Proteomes" id="UP000186817">
    <property type="component" value="Unassembled WGS sequence"/>
</dbReference>
<evidence type="ECO:0000256" key="1">
    <source>
        <dbReference type="SAM" id="MobiDB-lite"/>
    </source>
</evidence>
<feature type="compositionally biased region" description="Low complexity" evidence="1">
    <location>
        <begin position="1092"/>
        <end position="1106"/>
    </location>
</feature>
<feature type="region of interest" description="Disordered" evidence="1">
    <location>
        <begin position="2061"/>
        <end position="2086"/>
    </location>
</feature>
<keyword evidence="3" id="KW-1185">Reference proteome</keyword>
<reference evidence="2 3" key="1">
    <citation type="submission" date="2016-02" db="EMBL/GenBank/DDBJ databases">
        <title>Genome analysis of coral dinoflagellate symbionts highlights evolutionary adaptations to a symbiotic lifestyle.</title>
        <authorList>
            <person name="Aranda M."/>
            <person name="Li Y."/>
            <person name="Liew Y.J."/>
            <person name="Baumgarten S."/>
            <person name="Simakov O."/>
            <person name="Wilson M."/>
            <person name="Piel J."/>
            <person name="Ashoor H."/>
            <person name="Bougouffa S."/>
            <person name="Bajic V.B."/>
            <person name="Ryu T."/>
            <person name="Ravasi T."/>
            <person name="Bayer T."/>
            <person name="Micklem G."/>
            <person name="Kim H."/>
            <person name="Bhak J."/>
            <person name="Lajeunesse T.C."/>
            <person name="Voolstra C.R."/>
        </authorList>
    </citation>
    <scope>NUCLEOTIDE SEQUENCE [LARGE SCALE GENOMIC DNA]</scope>
    <source>
        <strain evidence="2 3">CCMP2467</strain>
    </source>
</reference>
<organism evidence="2 3">
    <name type="scientific">Symbiodinium microadriaticum</name>
    <name type="common">Dinoflagellate</name>
    <name type="synonym">Zooxanthella microadriatica</name>
    <dbReference type="NCBI Taxonomy" id="2951"/>
    <lineage>
        <taxon>Eukaryota</taxon>
        <taxon>Sar</taxon>
        <taxon>Alveolata</taxon>
        <taxon>Dinophyceae</taxon>
        <taxon>Suessiales</taxon>
        <taxon>Symbiodiniaceae</taxon>
        <taxon>Symbiodinium</taxon>
    </lineage>
</organism>
<evidence type="ECO:0000313" key="2">
    <source>
        <dbReference type="EMBL" id="OLP80803.1"/>
    </source>
</evidence>
<protein>
    <submittedName>
        <fullName evidence="2">Uncharacterized protein</fullName>
    </submittedName>
</protein>
<feature type="region of interest" description="Disordered" evidence="1">
    <location>
        <begin position="2921"/>
        <end position="2955"/>
    </location>
</feature>
<dbReference type="OrthoDB" id="453303at2759"/>
<feature type="compositionally biased region" description="Acidic residues" evidence="1">
    <location>
        <begin position="2612"/>
        <end position="2621"/>
    </location>
</feature>
<feature type="region of interest" description="Disordered" evidence="1">
    <location>
        <begin position="1064"/>
        <end position="1117"/>
    </location>
</feature>